<gene>
    <name evidence="3" type="ORF">H8J70_09000</name>
</gene>
<protein>
    <submittedName>
        <fullName evidence="3">2-oxoacid:acceptor oxidoreductase family protein</fullName>
    </submittedName>
</protein>
<reference evidence="3 4" key="1">
    <citation type="submission" date="2020-08" db="EMBL/GenBank/DDBJ databases">
        <authorList>
            <person name="Liu C."/>
            <person name="Sun Q."/>
        </authorList>
    </citation>
    <scope>NUCLEOTIDE SEQUENCE [LARGE SCALE GENOMIC DNA]</scope>
    <source>
        <strain evidence="3 4">NSJ-59</strain>
    </source>
</reference>
<organism evidence="3 4">
    <name type="scientific">Megasphaera hominis</name>
    <dbReference type="NCBI Taxonomy" id="159836"/>
    <lineage>
        <taxon>Bacteria</taxon>
        <taxon>Bacillati</taxon>
        <taxon>Bacillota</taxon>
        <taxon>Negativicutes</taxon>
        <taxon>Veillonellales</taxon>
        <taxon>Veillonellaceae</taxon>
        <taxon>Megasphaera</taxon>
    </lineage>
</organism>
<dbReference type="PANTHER" id="PTHR42730:SF1">
    <property type="entry name" value="2-OXOGLUTARATE SYNTHASE SUBUNIT KORC"/>
    <property type="match status" value="1"/>
</dbReference>
<dbReference type="InterPro" id="IPR052554">
    <property type="entry name" value="2-oxoglutarate_synth_KorC"/>
</dbReference>
<sequence>MEQDRIEMRFCGFGGQGVVLGSVIYATALAKEGYNVVQSQVYGIEARGGASSGEAMYSDKPIHHLHVTQPDILLAMSQKALDKFIDTVKPGGIVLCDSFYIDQFPKRTDVKVYKAPLTEIAITQLGKELFANALAMGFINGIVKNVSQEHLIEALLESIGNKAVEQNRKAVELGYETGLKVLKEQN</sequence>
<evidence type="ECO:0000256" key="1">
    <source>
        <dbReference type="ARBA" id="ARBA00023002"/>
    </source>
</evidence>
<keyword evidence="4" id="KW-1185">Reference proteome</keyword>
<dbReference type="Pfam" id="PF01558">
    <property type="entry name" value="POR"/>
    <property type="match status" value="1"/>
</dbReference>
<accession>A0ABR6VJE6</accession>
<evidence type="ECO:0000259" key="2">
    <source>
        <dbReference type="Pfam" id="PF01558"/>
    </source>
</evidence>
<dbReference type="PANTHER" id="PTHR42730">
    <property type="entry name" value="2-OXOGLUTARATE SYNTHASE SUBUNIT KORC"/>
    <property type="match status" value="1"/>
</dbReference>
<dbReference type="InterPro" id="IPR002869">
    <property type="entry name" value="Pyrv_flavodox_OxRed_cen"/>
</dbReference>
<dbReference type="Gene3D" id="3.40.920.10">
    <property type="entry name" value="Pyruvate-ferredoxin oxidoreductase, PFOR, domain III"/>
    <property type="match status" value="1"/>
</dbReference>
<proteinExistence type="predicted"/>
<dbReference type="EMBL" id="JACOGK010000026">
    <property type="protein sequence ID" value="MBC3537387.1"/>
    <property type="molecule type" value="Genomic_DNA"/>
</dbReference>
<evidence type="ECO:0000313" key="4">
    <source>
        <dbReference type="Proteomes" id="UP000606870"/>
    </source>
</evidence>
<dbReference type="InterPro" id="IPR019752">
    <property type="entry name" value="Pyrv/ketoisovalerate_OxRed_cat"/>
</dbReference>
<dbReference type="SUPFAM" id="SSF53323">
    <property type="entry name" value="Pyruvate-ferredoxin oxidoreductase, PFOR, domain III"/>
    <property type="match status" value="1"/>
</dbReference>
<keyword evidence="1" id="KW-0560">Oxidoreductase</keyword>
<name>A0ABR6VJE6_9FIRM</name>
<feature type="domain" description="Pyruvate/ketoisovalerate oxidoreductase catalytic" evidence="2">
    <location>
        <begin position="14"/>
        <end position="176"/>
    </location>
</feature>
<evidence type="ECO:0000313" key="3">
    <source>
        <dbReference type="EMBL" id="MBC3537387.1"/>
    </source>
</evidence>
<dbReference type="RefSeq" id="WP_186503711.1">
    <property type="nucleotide sequence ID" value="NZ_JACOGK010000026.1"/>
</dbReference>
<comment type="caution">
    <text evidence="3">The sequence shown here is derived from an EMBL/GenBank/DDBJ whole genome shotgun (WGS) entry which is preliminary data.</text>
</comment>
<dbReference type="Proteomes" id="UP000606870">
    <property type="component" value="Unassembled WGS sequence"/>
</dbReference>